<dbReference type="Gene3D" id="3.30.9.10">
    <property type="entry name" value="D-Amino Acid Oxidase, subunit A, domain 2"/>
    <property type="match status" value="1"/>
</dbReference>
<dbReference type="InterPro" id="IPR006076">
    <property type="entry name" value="FAD-dep_OxRdtase"/>
</dbReference>
<dbReference type="Gene3D" id="3.50.50.60">
    <property type="entry name" value="FAD/NAD(P)-binding domain"/>
    <property type="match status" value="1"/>
</dbReference>
<comment type="caution">
    <text evidence="2">The sequence shown here is derived from an EMBL/GenBank/DDBJ whole genome shotgun (WGS) entry which is preliminary data.</text>
</comment>
<dbReference type="Pfam" id="PF01266">
    <property type="entry name" value="DAO"/>
    <property type="match status" value="1"/>
</dbReference>
<dbReference type="AlphaFoldDB" id="A0A7W0I752"/>
<sequence length="472" mass="51947">MAPSAMNQWTKSLSDAQPVSYWLDDPGRPRPEPALTGDEQCDLLVVGGGYSGLWTALLAKERDPDRDVVLVEGREVGWAASGRNGGFCAASLTHGFANGLSRWPDEIGQLEELGARNLDAIEEAVARYSLDCDFERSGEIDVATEPYQAEELRETYEAMSRLGLADDIELLDADAVREQVDSPTFTGGLWDRRGVALLHPAKLAWGLKRACLSLGVRVYEHTPALSLTPRGAGMGVRTPYGRILARRVALGTNVFPSLVRRVRSYTVPVYDYALMTEPLSATQLASIGWKNRQGLGDCANQFHYFRLSADNRILWGGYDAVYPYGGRVRAEYDDRPETYAKLAGHFFRCFPQLEGLRFTHAWGGAIDTCSRFSAFFGTAHKGRVAYAAGYTGLGVGTTRFGADVMLDLLAGERTERTALEMVRTKPLPFPPEPFAWTGIALTKWSLARADANGGRRNAWLKVMDRLGLGFDS</sequence>
<dbReference type="InterPro" id="IPR036188">
    <property type="entry name" value="FAD/NAD-bd_sf"/>
</dbReference>
<dbReference type="RefSeq" id="WP_181655743.1">
    <property type="nucleotide sequence ID" value="NZ_JACEHE010000001.1"/>
</dbReference>
<dbReference type="GO" id="GO:0005737">
    <property type="term" value="C:cytoplasm"/>
    <property type="evidence" value="ECO:0007669"/>
    <property type="project" value="TreeGrafter"/>
</dbReference>
<feature type="domain" description="FAD dependent oxidoreductase" evidence="1">
    <location>
        <begin position="42"/>
        <end position="405"/>
    </location>
</feature>
<dbReference type="SUPFAM" id="SSF51905">
    <property type="entry name" value="FAD/NAD(P)-binding domain"/>
    <property type="match status" value="1"/>
</dbReference>
<evidence type="ECO:0000313" key="3">
    <source>
        <dbReference type="Proteomes" id="UP000545761"/>
    </source>
</evidence>
<reference evidence="2 3" key="1">
    <citation type="submission" date="2020-07" db="EMBL/GenBank/DDBJ databases">
        <title>Streptomyces isolated from Indian soil.</title>
        <authorList>
            <person name="Mandal S."/>
            <person name="Maiti P.K."/>
        </authorList>
    </citation>
    <scope>NUCLEOTIDE SEQUENCE [LARGE SCALE GENOMIC DNA]</scope>
    <source>
        <strain evidence="2 3">PSKA28</strain>
    </source>
</reference>
<name>A0A7W0I752_9ACTN</name>
<organism evidence="2 3">
    <name type="scientific">Streptomyces himalayensis subsp. himalayensis</name>
    <dbReference type="NCBI Taxonomy" id="2756131"/>
    <lineage>
        <taxon>Bacteria</taxon>
        <taxon>Bacillati</taxon>
        <taxon>Actinomycetota</taxon>
        <taxon>Actinomycetes</taxon>
        <taxon>Kitasatosporales</taxon>
        <taxon>Streptomycetaceae</taxon>
        <taxon>Streptomyces</taxon>
        <taxon>Streptomyces himalayensis</taxon>
    </lineage>
</organism>
<dbReference type="EMBL" id="JACEHE010000001">
    <property type="protein sequence ID" value="MBA2944837.1"/>
    <property type="molecule type" value="Genomic_DNA"/>
</dbReference>
<evidence type="ECO:0000259" key="1">
    <source>
        <dbReference type="Pfam" id="PF01266"/>
    </source>
</evidence>
<dbReference type="PANTHER" id="PTHR13847">
    <property type="entry name" value="SARCOSINE DEHYDROGENASE-RELATED"/>
    <property type="match status" value="1"/>
</dbReference>
<proteinExistence type="predicted"/>
<protein>
    <submittedName>
        <fullName evidence="2">FAD-dependent oxidoreductase</fullName>
    </submittedName>
</protein>
<dbReference type="Proteomes" id="UP000545761">
    <property type="component" value="Unassembled WGS sequence"/>
</dbReference>
<gene>
    <name evidence="2" type="ORF">H1D24_03095</name>
</gene>
<accession>A0A7W0I752</accession>
<dbReference type="PANTHER" id="PTHR13847:SF281">
    <property type="entry name" value="FAD DEPENDENT OXIDOREDUCTASE DOMAIN-CONTAINING PROTEIN"/>
    <property type="match status" value="1"/>
</dbReference>
<evidence type="ECO:0000313" key="2">
    <source>
        <dbReference type="EMBL" id="MBA2944837.1"/>
    </source>
</evidence>